<name>A0A067TJY7_GALM3</name>
<evidence type="ECO:0000256" key="1">
    <source>
        <dbReference type="SAM" id="MobiDB-lite"/>
    </source>
</evidence>
<accession>A0A067TJY7</accession>
<organism evidence="2 3">
    <name type="scientific">Galerina marginata (strain CBS 339.88)</name>
    <dbReference type="NCBI Taxonomy" id="685588"/>
    <lineage>
        <taxon>Eukaryota</taxon>
        <taxon>Fungi</taxon>
        <taxon>Dikarya</taxon>
        <taxon>Basidiomycota</taxon>
        <taxon>Agaricomycotina</taxon>
        <taxon>Agaricomycetes</taxon>
        <taxon>Agaricomycetidae</taxon>
        <taxon>Agaricales</taxon>
        <taxon>Agaricineae</taxon>
        <taxon>Strophariaceae</taxon>
        <taxon>Galerina</taxon>
    </lineage>
</organism>
<dbReference type="EMBL" id="KL142369">
    <property type="protein sequence ID" value="KDR82657.1"/>
    <property type="molecule type" value="Genomic_DNA"/>
</dbReference>
<proteinExistence type="predicted"/>
<sequence length="107" mass="12013">MTFNLERYVSDNSLRLFGIADRSMIEYLISSAASSSKTPERLFTALSSAGLPDTPDAHAFTSELFSKVPRKHKHKRTSSDSARKQAEKDAKALRSQKFGFLLEDDEE</sequence>
<dbReference type="STRING" id="685588.A0A067TJY7"/>
<feature type="region of interest" description="Disordered" evidence="1">
    <location>
        <begin position="66"/>
        <end position="107"/>
    </location>
</feature>
<reference evidence="3" key="1">
    <citation type="journal article" date="2014" name="Proc. Natl. Acad. Sci. U.S.A.">
        <title>Extensive sampling of basidiomycete genomes demonstrates inadequacy of the white-rot/brown-rot paradigm for wood decay fungi.</title>
        <authorList>
            <person name="Riley R."/>
            <person name="Salamov A.A."/>
            <person name="Brown D.W."/>
            <person name="Nagy L.G."/>
            <person name="Floudas D."/>
            <person name="Held B.W."/>
            <person name="Levasseur A."/>
            <person name="Lombard V."/>
            <person name="Morin E."/>
            <person name="Otillar R."/>
            <person name="Lindquist E.A."/>
            <person name="Sun H."/>
            <person name="LaButti K.M."/>
            <person name="Schmutz J."/>
            <person name="Jabbour D."/>
            <person name="Luo H."/>
            <person name="Baker S.E."/>
            <person name="Pisabarro A.G."/>
            <person name="Walton J.D."/>
            <person name="Blanchette R.A."/>
            <person name="Henrissat B."/>
            <person name="Martin F."/>
            <person name="Cullen D."/>
            <person name="Hibbett D.S."/>
            <person name="Grigoriev I.V."/>
        </authorList>
    </citation>
    <scope>NUCLEOTIDE SEQUENCE [LARGE SCALE GENOMIC DNA]</scope>
    <source>
        <strain evidence="3">CBS 339.88</strain>
    </source>
</reference>
<protein>
    <submittedName>
        <fullName evidence="2">Uncharacterized protein</fullName>
    </submittedName>
</protein>
<feature type="compositionally biased region" description="Basic and acidic residues" evidence="1">
    <location>
        <begin position="77"/>
        <end position="92"/>
    </location>
</feature>
<feature type="non-terminal residue" evidence="2">
    <location>
        <position position="107"/>
    </location>
</feature>
<dbReference type="AlphaFoldDB" id="A0A067TJY7"/>
<evidence type="ECO:0000313" key="2">
    <source>
        <dbReference type="EMBL" id="KDR82657.1"/>
    </source>
</evidence>
<evidence type="ECO:0000313" key="3">
    <source>
        <dbReference type="Proteomes" id="UP000027222"/>
    </source>
</evidence>
<dbReference type="OrthoDB" id="3030584at2759"/>
<keyword evidence="3" id="KW-1185">Reference proteome</keyword>
<gene>
    <name evidence="2" type="ORF">GALMADRAFT_16001</name>
</gene>
<dbReference type="Proteomes" id="UP000027222">
    <property type="component" value="Unassembled WGS sequence"/>
</dbReference>
<dbReference type="HOGENOM" id="CLU_2298391_0_0_1"/>